<evidence type="ECO:0000313" key="2">
    <source>
        <dbReference type="Proteomes" id="UP000568022"/>
    </source>
</evidence>
<dbReference type="Gene3D" id="2.60.40.1120">
    <property type="entry name" value="Carboxypeptidase-like, regulatory domain"/>
    <property type="match status" value="1"/>
</dbReference>
<dbReference type="InterPro" id="IPR008969">
    <property type="entry name" value="CarboxyPept-like_regulatory"/>
</dbReference>
<dbReference type="SUPFAM" id="SSF49464">
    <property type="entry name" value="Carboxypeptidase regulatory domain-like"/>
    <property type="match status" value="1"/>
</dbReference>
<dbReference type="Proteomes" id="UP000568022">
    <property type="component" value="Unassembled WGS sequence"/>
</dbReference>
<dbReference type="Pfam" id="PF13620">
    <property type="entry name" value="CarboxypepD_reg"/>
    <property type="match status" value="1"/>
</dbReference>
<accession>A0A7W8FA08</accession>
<comment type="caution">
    <text evidence="1">The sequence shown here is derived from an EMBL/GenBank/DDBJ whole genome shotgun (WGS) entry which is preliminary data.</text>
</comment>
<name>A0A7W8FA08_9ACTN</name>
<dbReference type="AlphaFoldDB" id="A0A7W8FA08"/>
<sequence length="94" mass="9696">MTQPQGTRRCLITGVVLDTAGKPVRGATVHLVDGPGPFPDIAALTSGEGTFSFSVPVEGVYTVRCRALDDTLSQASARATAGEPARVEFHVGGV</sequence>
<organism evidence="1 2">
    <name type="scientific">Streptomyces griseoloalbus</name>
    <dbReference type="NCBI Taxonomy" id="67303"/>
    <lineage>
        <taxon>Bacteria</taxon>
        <taxon>Bacillati</taxon>
        <taxon>Actinomycetota</taxon>
        <taxon>Actinomycetes</taxon>
        <taxon>Kitasatosporales</taxon>
        <taxon>Streptomycetaceae</taxon>
        <taxon>Streptomyces</taxon>
    </lineage>
</organism>
<protein>
    <submittedName>
        <fullName evidence="1">Putative GH25 family protein</fullName>
    </submittedName>
</protein>
<reference evidence="1 2" key="1">
    <citation type="submission" date="2020-08" db="EMBL/GenBank/DDBJ databases">
        <title>Genomic Encyclopedia of Type Strains, Phase III (KMG-III): the genomes of soil and plant-associated and newly described type strains.</title>
        <authorList>
            <person name="Whitman W."/>
        </authorList>
    </citation>
    <scope>NUCLEOTIDE SEQUENCE [LARGE SCALE GENOMIC DNA]</scope>
    <source>
        <strain evidence="1 2">CECT 3226</strain>
    </source>
</reference>
<evidence type="ECO:0000313" key="1">
    <source>
        <dbReference type="EMBL" id="MBB5128733.1"/>
    </source>
</evidence>
<dbReference type="EMBL" id="JACHJE010000014">
    <property type="protein sequence ID" value="MBB5128733.1"/>
    <property type="molecule type" value="Genomic_DNA"/>
</dbReference>
<proteinExistence type="predicted"/>
<keyword evidence="2" id="KW-1185">Reference proteome</keyword>
<gene>
    <name evidence="1" type="ORF">FHS32_005510</name>
</gene>